<dbReference type="AlphaFoldDB" id="H1W080"/>
<accession>H1W080</accession>
<evidence type="ECO:0000313" key="1">
    <source>
        <dbReference type="EMBL" id="CCF45892.1"/>
    </source>
</evidence>
<name>H1W080_COLHI</name>
<dbReference type="Proteomes" id="UP000007174">
    <property type="component" value="Unassembled WGS sequence"/>
</dbReference>
<dbReference type="EMBL" id="CACQ02008144">
    <property type="protein sequence ID" value="CCF45892.1"/>
    <property type="molecule type" value="Genomic_DNA"/>
</dbReference>
<evidence type="ECO:0000313" key="2">
    <source>
        <dbReference type="Proteomes" id="UP000007174"/>
    </source>
</evidence>
<organism evidence="1 2">
    <name type="scientific">Colletotrichum higginsianum (strain IMI 349063)</name>
    <name type="common">Crucifer anthracnose fungus</name>
    <dbReference type="NCBI Taxonomy" id="759273"/>
    <lineage>
        <taxon>Eukaryota</taxon>
        <taxon>Fungi</taxon>
        <taxon>Dikarya</taxon>
        <taxon>Ascomycota</taxon>
        <taxon>Pezizomycotina</taxon>
        <taxon>Sordariomycetes</taxon>
        <taxon>Hypocreomycetidae</taxon>
        <taxon>Glomerellales</taxon>
        <taxon>Glomerellaceae</taxon>
        <taxon>Colletotrichum</taxon>
        <taxon>Colletotrichum destructivum species complex</taxon>
    </lineage>
</organism>
<dbReference type="HOGENOM" id="CLU_3019822_0_0_1"/>
<sequence>MGRGREGRRAAGFIAQLAQETEGLFVRQRPLGLDHVVRAVAPGLFALGDGDAVSDA</sequence>
<feature type="non-terminal residue" evidence="1">
    <location>
        <position position="56"/>
    </location>
</feature>
<proteinExistence type="predicted"/>
<protein>
    <submittedName>
        <fullName evidence="1">Uncharacterized protein</fullName>
    </submittedName>
</protein>
<gene>
    <name evidence="1" type="ORF">CH063_14822</name>
</gene>
<reference evidence="2" key="1">
    <citation type="journal article" date="2012" name="Nat. Genet.">
        <title>Lifestyle transitions in plant pathogenic Colletotrichum fungi deciphered by genome and transcriptome analyses.</title>
        <authorList>
            <person name="O'Connell R.J."/>
            <person name="Thon M.R."/>
            <person name="Hacquard S."/>
            <person name="Amyotte S.G."/>
            <person name="Kleemann J."/>
            <person name="Torres M.F."/>
            <person name="Damm U."/>
            <person name="Buiate E.A."/>
            <person name="Epstein L."/>
            <person name="Alkan N."/>
            <person name="Altmueller J."/>
            <person name="Alvarado-Balderrama L."/>
            <person name="Bauser C.A."/>
            <person name="Becker C."/>
            <person name="Birren B.W."/>
            <person name="Chen Z."/>
            <person name="Choi J."/>
            <person name="Crouch J.A."/>
            <person name="Duvick J.P."/>
            <person name="Farman M.A."/>
            <person name="Gan P."/>
            <person name="Heiman D."/>
            <person name="Henrissat B."/>
            <person name="Howard R.J."/>
            <person name="Kabbage M."/>
            <person name="Koch C."/>
            <person name="Kracher B."/>
            <person name="Kubo Y."/>
            <person name="Law A.D."/>
            <person name="Lebrun M.-H."/>
            <person name="Lee Y.-H."/>
            <person name="Miyara I."/>
            <person name="Moore N."/>
            <person name="Neumann U."/>
            <person name="Nordstroem K."/>
            <person name="Panaccione D.G."/>
            <person name="Panstruga R."/>
            <person name="Place M."/>
            <person name="Proctor R.H."/>
            <person name="Prusky D."/>
            <person name="Rech G."/>
            <person name="Reinhardt R."/>
            <person name="Rollins J.A."/>
            <person name="Rounsley S."/>
            <person name="Schardl C.L."/>
            <person name="Schwartz D.C."/>
            <person name="Shenoy N."/>
            <person name="Shirasu K."/>
            <person name="Sikhakolli U.R."/>
            <person name="Stueber K."/>
            <person name="Sukno S.A."/>
            <person name="Sweigard J.A."/>
            <person name="Takano Y."/>
            <person name="Takahara H."/>
            <person name="Trail F."/>
            <person name="van der Does H.C."/>
            <person name="Voll L.M."/>
            <person name="Will I."/>
            <person name="Young S."/>
            <person name="Zeng Q."/>
            <person name="Zhang J."/>
            <person name="Zhou S."/>
            <person name="Dickman M.B."/>
            <person name="Schulze-Lefert P."/>
            <person name="Ver Loren van Themaat E."/>
            <person name="Ma L.-J."/>
            <person name="Vaillancourt L.J."/>
        </authorList>
    </citation>
    <scope>NUCLEOTIDE SEQUENCE [LARGE SCALE GENOMIC DNA]</scope>
    <source>
        <strain evidence="2">IMI 349063</strain>
    </source>
</reference>